<evidence type="ECO:0000256" key="2">
    <source>
        <dbReference type="ARBA" id="ARBA00023125"/>
    </source>
</evidence>
<dbReference type="EMBL" id="JACGXL010000008">
    <property type="protein sequence ID" value="MBA8889780.1"/>
    <property type="molecule type" value="Genomic_DNA"/>
</dbReference>
<dbReference type="GO" id="GO:0043565">
    <property type="term" value="F:sequence-specific DNA binding"/>
    <property type="evidence" value="ECO:0007669"/>
    <property type="project" value="InterPro"/>
</dbReference>
<dbReference type="InterPro" id="IPR050204">
    <property type="entry name" value="AraC_XylS_family_regulators"/>
</dbReference>
<dbReference type="SMART" id="SM00342">
    <property type="entry name" value="HTH_ARAC"/>
    <property type="match status" value="1"/>
</dbReference>
<evidence type="ECO:0000313" key="5">
    <source>
        <dbReference type="EMBL" id="MBA8889780.1"/>
    </source>
</evidence>
<comment type="caution">
    <text evidence="5">The sequence shown here is derived from an EMBL/GenBank/DDBJ whole genome shotgun (WGS) entry which is preliminary data.</text>
</comment>
<feature type="domain" description="HTH araC/xylS-type" evidence="4">
    <location>
        <begin position="187"/>
        <end position="285"/>
    </location>
</feature>
<sequence>MHIVNQLLGHGASLDLNAKATNASGELALSVVVGGGRGCVLKADAPVAGIWIPLRGRLQLGNGSEALLMPGEARVTEADTRLHAVGRGNAVWVALLGTLPAWRQVLHGQLGVPSLDAILMPARHAADRELRRCALALARAAQKDDAAAACEALIDRIVALQAGFAQSIARCPGRTYAQRRQVFMRLQRVRNYLAANCHLDIDNDSLARMANYSPWHFIRAFRAAYEETPHAYLVRQRLERARRLLRASPLAIAEIALESGFENRSAFSRLFRQRFGTTAGALRRQAAGGHC</sequence>
<accession>A0A839F9N4</accession>
<keyword evidence="1" id="KW-0805">Transcription regulation</keyword>
<dbReference type="SUPFAM" id="SSF46689">
    <property type="entry name" value="Homeodomain-like"/>
    <property type="match status" value="2"/>
</dbReference>
<proteinExistence type="predicted"/>
<evidence type="ECO:0000259" key="4">
    <source>
        <dbReference type="PROSITE" id="PS01124"/>
    </source>
</evidence>
<gene>
    <name evidence="5" type="ORF">FHW12_004027</name>
</gene>
<evidence type="ECO:0000256" key="3">
    <source>
        <dbReference type="ARBA" id="ARBA00023163"/>
    </source>
</evidence>
<dbReference type="Pfam" id="PF12833">
    <property type="entry name" value="HTH_18"/>
    <property type="match status" value="1"/>
</dbReference>
<dbReference type="Proteomes" id="UP000550401">
    <property type="component" value="Unassembled WGS sequence"/>
</dbReference>
<name>A0A839F9N4_9GAMM</name>
<dbReference type="PANTHER" id="PTHR46796">
    <property type="entry name" value="HTH-TYPE TRANSCRIPTIONAL ACTIVATOR RHAS-RELATED"/>
    <property type="match status" value="1"/>
</dbReference>
<dbReference type="Gene3D" id="1.10.10.60">
    <property type="entry name" value="Homeodomain-like"/>
    <property type="match status" value="2"/>
</dbReference>
<dbReference type="PROSITE" id="PS00041">
    <property type="entry name" value="HTH_ARAC_FAMILY_1"/>
    <property type="match status" value="1"/>
</dbReference>
<dbReference type="PANTHER" id="PTHR46796:SF7">
    <property type="entry name" value="ARAC FAMILY TRANSCRIPTIONAL REGULATOR"/>
    <property type="match status" value="1"/>
</dbReference>
<evidence type="ECO:0000256" key="1">
    <source>
        <dbReference type="ARBA" id="ARBA00023015"/>
    </source>
</evidence>
<dbReference type="AlphaFoldDB" id="A0A839F9N4"/>
<keyword evidence="2" id="KW-0238">DNA-binding</keyword>
<dbReference type="GO" id="GO:0003700">
    <property type="term" value="F:DNA-binding transcription factor activity"/>
    <property type="evidence" value="ECO:0007669"/>
    <property type="project" value="InterPro"/>
</dbReference>
<dbReference type="InterPro" id="IPR009057">
    <property type="entry name" value="Homeodomain-like_sf"/>
</dbReference>
<organism evidence="5 6">
    <name type="scientific">Dokdonella fugitiva</name>
    <dbReference type="NCBI Taxonomy" id="328517"/>
    <lineage>
        <taxon>Bacteria</taxon>
        <taxon>Pseudomonadati</taxon>
        <taxon>Pseudomonadota</taxon>
        <taxon>Gammaproteobacteria</taxon>
        <taxon>Lysobacterales</taxon>
        <taxon>Rhodanobacteraceae</taxon>
        <taxon>Dokdonella</taxon>
    </lineage>
</organism>
<keyword evidence="3" id="KW-0804">Transcription</keyword>
<reference evidence="5 6" key="1">
    <citation type="submission" date="2020-07" db="EMBL/GenBank/DDBJ databases">
        <title>Genomic Encyclopedia of Type Strains, Phase IV (KMG-V): Genome sequencing to study the core and pangenomes of soil and plant-associated prokaryotes.</title>
        <authorList>
            <person name="Whitman W."/>
        </authorList>
    </citation>
    <scope>NUCLEOTIDE SEQUENCE [LARGE SCALE GENOMIC DNA]</scope>
    <source>
        <strain evidence="5 6">RH2WT43</strain>
    </source>
</reference>
<keyword evidence="6" id="KW-1185">Reference proteome</keyword>
<protein>
    <submittedName>
        <fullName evidence="5">AraC family transcriptional regulator</fullName>
    </submittedName>
</protein>
<dbReference type="InterPro" id="IPR018062">
    <property type="entry name" value="HTH_AraC-typ_CS"/>
</dbReference>
<dbReference type="PROSITE" id="PS01124">
    <property type="entry name" value="HTH_ARAC_FAMILY_2"/>
    <property type="match status" value="1"/>
</dbReference>
<dbReference type="RefSeq" id="WP_182532818.1">
    <property type="nucleotide sequence ID" value="NZ_JACGXL010000008.1"/>
</dbReference>
<evidence type="ECO:0000313" key="6">
    <source>
        <dbReference type="Proteomes" id="UP000550401"/>
    </source>
</evidence>
<dbReference type="InterPro" id="IPR018060">
    <property type="entry name" value="HTH_AraC"/>
</dbReference>